<dbReference type="InterPro" id="IPR004821">
    <property type="entry name" value="Cyt_trans-like"/>
</dbReference>
<evidence type="ECO:0000313" key="14">
    <source>
        <dbReference type="Proteomes" id="UP000584867"/>
    </source>
</evidence>
<protein>
    <recommendedName>
        <fullName evidence="11">Probable nicotinate-nucleotide adenylyltransferase</fullName>
        <ecNumber evidence="11">2.7.7.18</ecNumber>
    </recommendedName>
    <alternativeName>
        <fullName evidence="11">Deamido-NAD(+) diphosphorylase</fullName>
    </alternativeName>
    <alternativeName>
        <fullName evidence="11">Deamido-NAD(+) pyrophosphorylase</fullName>
    </alternativeName>
    <alternativeName>
        <fullName evidence="11">Nicotinate mononucleotide adenylyltransferase</fullName>
        <shortName evidence="11">NaMN adenylyltransferase</shortName>
    </alternativeName>
</protein>
<dbReference type="EC" id="2.7.7.18" evidence="11"/>
<comment type="function">
    <text evidence="1 11">Catalyzes the reversible adenylation of nicotinate mononucleotide (NaMN) to nicotinic acid adenine dinucleotide (NaAD).</text>
</comment>
<gene>
    <name evidence="11" type="primary">nadD</name>
    <name evidence="13" type="ORF">HDF15_003411</name>
</gene>
<dbReference type="GO" id="GO:0009435">
    <property type="term" value="P:NAD+ biosynthetic process"/>
    <property type="evidence" value="ECO:0007669"/>
    <property type="project" value="UniProtKB-UniRule"/>
</dbReference>
<reference evidence="13 14" key="1">
    <citation type="submission" date="2020-08" db="EMBL/GenBank/DDBJ databases">
        <title>Genomic Encyclopedia of Type Strains, Phase IV (KMG-V): Genome sequencing to study the core and pangenomes of soil and plant-associated prokaryotes.</title>
        <authorList>
            <person name="Whitman W."/>
        </authorList>
    </citation>
    <scope>NUCLEOTIDE SEQUENCE [LARGE SCALE GENOMIC DNA]</scope>
    <source>
        <strain evidence="13 14">X5P3</strain>
    </source>
</reference>
<dbReference type="AlphaFoldDB" id="A0A7W7ZS22"/>
<dbReference type="PANTHER" id="PTHR39321">
    <property type="entry name" value="NICOTINATE-NUCLEOTIDE ADENYLYLTRANSFERASE-RELATED"/>
    <property type="match status" value="1"/>
</dbReference>
<evidence type="ECO:0000313" key="13">
    <source>
        <dbReference type="EMBL" id="MBB5065048.1"/>
    </source>
</evidence>
<dbReference type="UniPathway" id="UPA00253">
    <property type="reaction ID" value="UER00332"/>
</dbReference>
<evidence type="ECO:0000256" key="8">
    <source>
        <dbReference type="ARBA" id="ARBA00022840"/>
    </source>
</evidence>
<dbReference type="GO" id="GO:0004515">
    <property type="term" value="F:nicotinate-nucleotide adenylyltransferase activity"/>
    <property type="evidence" value="ECO:0007669"/>
    <property type="project" value="UniProtKB-UniRule"/>
</dbReference>
<keyword evidence="7 11" id="KW-0547">Nucleotide-binding</keyword>
<dbReference type="SUPFAM" id="SSF52374">
    <property type="entry name" value="Nucleotidylyl transferase"/>
    <property type="match status" value="1"/>
</dbReference>
<keyword evidence="9 11" id="KW-0520">NAD</keyword>
<dbReference type="PANTHER" id="PTHR39321:SF3">
    <property type="entry name" value="PHOSPHOPANTETHEINE ADENYLYLTRANSFERASE"/>
    <property type="match status" value="1"/>
</dbReference>
<evidence type="ECO:0000256" key="9">
    <source>
        <dbReference type="ARBA" id="ARBA00023027"/>
    </source>
</evidence>
<evidence type="ECO:0000256" key="4">
    <source>
        <dbReference type="ARBA" id="ARBA00022642"/>
    </source>
</evidence>
<dbReference type="InterPro" id="IPR005248">
    <property type="entry name" value="NadD/NMNAT"/>
</dbReference>
<evidence type="ECO:0000256" key="1">
    <source>
        <dbReference type="ARBA" id="ARBA00002324"/>
    </source>
</evidence>
<dbReference type="InterPro" id="IPR014729">
    <property type="entry name" value="Rossmann-like_a/b/a_fold"/>
</dbReference>
<dbReference type="RefSeq" id="WP_184257436.1">
    <property type="nucleotide sequence ID" value="NZ_JACHIO010000014.1"/>
</dbReference>
<name>A0A7W7ZS22_9BACT</name>
<comment type="catalytic activity">
    <reaction evidence="10 11">
        <text>nicotinate beta-D-ribonucleotide + ATP + H(+) = deamido-NAD(+) + diphosphate</text>
        <dbReference type="Rhea" id="RHEA:22860"/>
        <dbReference type="ChEBI" id="CHEBI:15378"/>
        <dbReference type="ChEBI" id="CHEBI:30616"/>
        <dbReference type="ChEBI" id="CHEBI:33019"/>
        <dbReference type="ChEBI" id="CHEBI:57502"/>
        <dbReference type="ChEBI" id="CHEBI:58437"/>
        <dbReference type="EC" id="2.7.7.18"/>
    </reaction>
</comment>
<dbReference type="Pfam" id="PF01467">
    <property type="entry name" value="CTP_transf_like"/>
    <property type="match status" value="1"/>
</dbReference>
<dbReference type="NCBIfam" id="TIGR00482">
    <property type="entry name" value="nicotinate (nicotinamide) nucleotide adenylyltransferase"/>
    <property type="match status" value="1"/>
</dbReference>
<dbReference type="EMBL" id="JACHIO010000014">
    <property type="protein sequence ID" value="MBB5065048.1"/>
    <property type="molecule type" value="Genomic_DNA"/>
</dbReference>
<dbReference type="GO" id="GO:0005524">
    <property type="term" value="F:ATP binding"/>
    <property type="evidence" value="ECO:0007669"/>
    <property type="project" value="UniProtKB-KW"/>
</dbReference>
<proteinExistence type="inferred from homology"/>
<evidence type="ECO:0000256" key="11">
    <source>
        <dbReference type="HAMAP-Rule" id="MF_00244"/>
    </source>
</evidence>
<comment type="caution">
    <text evidence="13">The sequence shown here is derived from an EMBL/GenBank/DDBJ whole genome shotgun (WGS) entry which is preliminary data.</text>
</comment>
<dbReference type="Proteomes" id="UP000584867">
    <property type="component" value="Unassembled WGS sequence"/>
</dbReference>
<organism evidence="13 14">
    <name type="scientific">Granulicella mallensis</name>
    <dbReference type="NCBI Taxonomy" id="940614"/>
    <lineage>
        <taxon>Bacteria</taxon>
        <taxon>Pseudomonadati</taxon>
        <taxon>Acidobacteriota</taxon>
        <taxon>Terriglobia</taxon>
        <taxon>Terriglobales</taxon>
        <taxon>Acidobacteriaceae</taxon>
        <taxon>Granulicella</taxon>
    </lineage>
</organism>
<evidence type="ECO:0000256" key="7">
    <source>
        <dbReference type="ARBA" id="ARBA00022741"/>
    </source>
</evidence>
<feature type="domain" description="Cytidyltransferase-like" evidence="12">
    <location>
        <begin position="5"/>
        <end position="173"/>
    </location>
</feature>
<comment type="similarity">
    <text evidence="3 11">Belongs to the NadD family.</text>
</comment>
<keyword evidence="6 11" id="KW-0548">Nucleotidyltransferase</keyword>
<keyword evidence="5 11" id="KW-0808">Transferase</keyword>
<dbReference type="HAMAP" id="MF_00244">
    <property type="entry name" value="NaMN_adenylyltr"/>
    <property type="match status" value="1"/>
</dbReference>
<evidence type="ECO:0000256" key="6">
    <source>
        <dbReference type="ARBA" id="ARBA00022695"/>
    </source>
</evidence>
<keyword evidence="8 11" id="KW-0067">ATP-binding</keyword>
<evidence type="ECO:0000256" key="2">
    <source>
        <dbReference type="ARBA" id="ARBA00005019"/>
    </source>
</evidence>
<evidence type="ECO:0000259" key="12">
    <source>
        <dbReference type="Pfam" id="PF01467"/>
    </source>
</evidence>
<dbReference type="CDD" id="cd02165">
    <property type="entry name" value="NMNAT"/>
    <property type="match status" value="1"/>
</dbReference>
<evidence type="ECO:0000256" key="5">
    <source>
        <dbReference type="ARBA" id="ARBA00022679"/>
    </source>
</evidence>
<evidence type="ECO:0000256" key="3">
    <source>
        <dbReference type="ARBA" id="ARBA00009014"/>
    </source>
</evidence>
<dbReference type="NCBIfam" id="TIGR00125">
    <property type="entry name" value="cyt_tran_rel"/>
    <property type="match status" value="1"/>
</dbReference>
<dbReference type="Gene3D" id="3.40.50.620">
    <property type="entry name" value="HUPs"/>
    <property type="match status" value="1"/>
</dbReference>
<keyword evidence="4 11" id="KW-0662">Pyridine nucleotide biosynthesis</keyword>
<evidence type="ECO:0000256" key="10">
    <source>
        <dbReference type="ARBA" id="ARBA00048721"/>
    </source>
</evidence>
<comment type="pathway">
    <text evidence="2 11">Cofactor biosynthesis; NAD(+) biosynthesis; deamido-NAD(+) from nicotinate D-ribonucleotide: step 1/1.</text>
</comment>
<accession>A0A7W7ZS22</accession>
<sequence length="201" mass="22418">MRIGFFGGSFDPPHRGHLAVARTVAATFRLDRLLLAPTAQQPLKPGGAAASFQDRLAMVEILCRGEARFEPSALDAPRLHSGPNYTIDTLRHLRAEFSHYPEIYSIVGADSFLDLRRWRSPDQLLAIVDWIVVSRPGFALSALNKLDLTPEQRAHIYLLEGVTEPVSATEVRACLREGRDCSELVPFDVLSYIQEHHLYGA</sequence>